<dbReference type="GeneID" id="66300806"/>
<accession>A0ABD4REJ3</accession>
<gene>
    <name evidence="2" type="ORF">K4H94_02585</name>
</gene>
<dbReference type="NCBIfam" id="TIGR02937">
    <property type="entry name" value="sigma70-ECF"/>
    <property type="match status" value="1"/>
</dbReference>
<dbReference type="EMBL" id="JAIFTX010000004">
    <property type="protein sequence ID" value="MBX7289938.1"/>
    <property type="molecule type" value="Genomic_DNA"/>
</dbReference>
<evidence type="ECO:0000313" key="3">
    <source>
        <dbReference type="Proteomes" id="UP000775179"/>
    </source>
</evidence>
<dbReference type="RefSeq" id="WP_021874794.1">
    <property type="nucleotide sequence ID" value="NZ_CP018624.1"/>
</dbReference>
<protein>
    <submittedName>
        <fullName evidence="2">Sigma-70 family RNA polymerase sigma factor</fullName>
    </submittedName>
</protein>
<feature type="domain" description="Helix-turn-helix conjugative transposon-like" evidence="1">
    <location>
        <begin position="5"/>
        <end position="61"/>
    </location>
</feature>
<dbReference type="InterPro" id="IPR014284">
    <property type="entry name" value="RNA_pol_sigma-70_dom"/>
</dbReference>
<dbReference type="InterPro" id="IPR013325">
    <property type="entry name" value="RNA_pol_sigma_r2"/>
</dbReference>
<sequence length="194" mass="22430">MDFLELLILAKKGNKIAMEAIIKLYRNLILKESRRVHLNDYTLDDIIQIGNLNIINAINKFNLDKDIESFPSYVFWAIRNGYGYLYRREANNNNVSISLNSVSDEGSELCDLLPSCDDVENDFISRNDLLNLSLALCELDPQELELITFLYLGDKKNTLTNYCKETSKDYYNCTCIKKRSLEKLKNFLSSKLSE</sequence>
<reference evidence="2 3" key="1">
    <citation type="submission" date="2021-08" db="EMBL/GenBank/DDBJ databases">
        <title>Genome sequence analysis of Clostridium chauvoei strains of European origin and evaluation of typing options for outbreak investigations.</title>
        <authorList>
            <person name="Abdel-Glil M."/>
            <person name="Thomas P."/>
            <person name="Seyboldt C."/>
        </authorList>
    </citation>
    <scope>NUCLEOTIDE SEQUENCE [LARGE SCALE GENOMIC DNA]</scope>
    <source>
        <strain evidence="2 3">S0260-09</strain>
    </source>
</reference>
<dbReference type="SUPFAM" id="SSF88946">
    <property type="entry name" value="Sigma2 domain of RNA polymerase sigma factors"/>
    <property type="match status" value="1"/>
</dbReference>
<dbReference type="Proteomes" id="UP000775179">
    <property type="component" value="Unassembled WGS sequence"/>
</dbReference>
<evidence type="ECO:0000313" key="2">
    <source>
        <dbReference type="EMBL" id="MBX7289938.1"/>
    </source>
</evidence>
<dbReference type="InterPro" id="IPR024760">
    <property type="entry name" value="HTH_dom_conjug_TS-like"/>
</dbReference>
<dbReference type="Gene3D" id="1.10.1740.10">
    <property type="match status" value="1"/>
</dbReference>
<comment type="caution">
    <text evidence="2">The sequence shown here is derived from an EMBL/GenBank/DDBJ whole genome shotgun (WGS) entry which is preliminary data.</text>
</comment>
<proteinExistence type="predicted"/>
<evidence type="ECO:0000259" key="1">
    <source>
        <dbReference type="Pfam" id="PF12645"/>
    </source>
</evidence>
<dbReference type="Pfam" id="PF12645">
    <property type="entry name" value="HTH_16"/>
    <property type="match status" value="1"/>
</dbReference>
<dbReference type="AlphaFoldDB" id="A0ABD4REJ3"/>
<organism evidence="2 3">
    <name type="scientific">Clostridium chauvoei</name>
    <dbReference type="NCBI Taxonomy" id="46867"/>
    <lineage>
        <taxon>Bacteria</taxon>
        <taxon>Bacillati</taxon>
        <taxon>Bacillota</taxon>
        <taxon>Clostridia</taxon>
        <taxon>Eubacteriales</taxon>
        <taxon>Clostridiaceae</taxon>
        <taxon>Clostridium</taxon>
    </lineage>
</organism>
<name>A0ABD4REJ3_9CLOT</name>
<dbReference type="KEGG" id="cchv:BTM20_02930"/>